<dbReference type="InParanoid" id="F0XJB2"/>
<dbReference type="EMBL" id="GL629782">
    <property type="protein sequence ID" value="EFX02248.1"/>
    <property type="molecule type" value="Genomic_DNA"/>
</dbReference>
<dbReference type="HOGENOM" id="CLU_044876_1_1_1"/>
<feature type="domain" description="NmrA-like" evidence="3">
    <location>
        <begin position="19"/>
        <end position="125"/>
    </location>
</feature>
<dbReference type="OrthoDB" id="419598at2759"/>
<dbReference type="PANTHER" id="PTHR47706:SF7">
    <property type="entry name" value="CIPA-LIKE, PUTATIVE (AFU_ORTHOLOGUE AFUA_1G01630)-RELATED"/>
    <property type="match status" value="1"/>
</dbReference>
<gene>
    <name evidence="4" type="ORF">CMQ_2297</name>
</gene>
<evidence type="ECO:0000313" key="5">
    <source>
        <dbReference type="Proteomes" id="UP000007796"/>
    </source>
</evidence>
<dbReference type="RefSeq" id="XP_014171730.1">
    <property type="nucleotide sequence ID" value="XM_014316255.1"/>
</dbReference>
<keyword evidence="1" id="KW-0521">NADP</keyword>
<dbReference type="InterPro" id="IPR051609">
    <property type="entry name" value="NmrA/Isoflavone_reductase-like"/>
</dbReference>
<name>F0XJB2_GROCL</name>
<accession>F0XJB2</accession>
<dbReference type="GeneID" id="25975270"/>
<protein>
    <submittedName>
        <fullName evidence="4">Isoflavone reductase family protein</fullName>
    </submittedName>
</protein>
<dbReference type="Pfam" id="PF05368">
    <property type="entry name" value="NmrA"/>
    <property type="match status" value="1"/>
</dbReference>
<dbReference type="Proteomes" id="UP000007796">
    <property type="component" value="Unassembled WGS sequence"/>
</dbReference>
<dbReference type="STRING" id="655863.F0XJB2"/>
<dbReference type="InterPro" id="IPR008030">
    <property type="entry name" value="NmrA-like"/>
</dbReference>
<sequence>MSTAQYATDQPAGFKNRIEKVAIVGAGGTIGSFFTKELLKTGKHTVTALTRTGSKSTLPEGVKVANIDYDNHESIVTALRGNDFLIVTLSVRAAPEVSGKLFAAAEAAGVEYVMPNAYGPNPHNTLMYEDMGFGSVFRTACAEIAKRNLIPVILSCGFWYEFSLTGGTSRFGFDLANRKAVFFDNGDVKTYTSTWPQCGRAAAALLSLPILPKDAADKSPTLSTYAGTNKSAYISSFHVSQKDMYESVKRVSGTTDADWTVSHEPTKERHANAAKALQSGGGVKLDGVSELTAQEAFATLMYTRVFFPGGDGLKDVDIANKALGLPLEDIDIATKEAFRMVRDGDLDTYSQ</sequence>
<reference evidence="4 5" key="1">
    <citation type="journal article" date="2011" name="Proc. Natl. Acad. Sci. U.S.A.">
        <title>Genome and transcriptome analyses of the mountain pine beetle-fungal symbiont Grosmannia clavigera, a lodgepole pine pathogen.</title>
        <authorList>
            <person name="DiGuistini S."/>
            <person name="Wang Y."/>
            <person name="Liao N.Y."/>
            <person name="Taylor G."/>
            <person name="Tanguay P."/>
            <person name="Feau N."/>
            <person name="Henrissat B."/>
            <person name="Chan S.K."/>
            <person name="Hesse-Orce U."/>
            <person name="Alamouti S.M."/>
            <person name="Tsui C.K.M."/>
            <person name="Docking R.T."/>
            <person name="Levasseur A."/>
            <person name="Haridas S."/>
            <person name="Robertson G."/>
            <person name="Birol I."/>
            <person name="Holt R.A."/>
            <person name="Marra M.A."/>
            <person name="Hamelin R.C."/>
            <person name="Hirst M."/>
            <person name="Jones S.J.M."/>
            <person name="Bohlmann J."/>
            <person name="Breuil C."/>
        </authorList>
    </citation>
    <scope>NUCLEOTIDE SEQUENCE [LARGE SCALE GENOMIC DNA]</scope>
    <source>
        <strain evidence="5">kw1407 / UAMH 11150</strain>
    </source>
</reference>
<keyword evidence="5" id="KW-1185">Reference proteome</keyword>
<dbReference type="InterPro" id="IPR036291">
    <property type="entry name" value="NAD(P)-bd_dom_sf"/>
</dbReference>
<dbReference type="PANTHER" id="PTHR47706">
    <property type="entry name" value="NMRA-LIKE FAMILY PROTEIN"/>
    <property type="match status" value="1"/>
</dbReference>
<evidence type="ECO:0000259" key="3">
    <source>
        <dbReference type="Pfam" id="PF05368"/>
    </source>
</evidence>
<keyword evidence="2" id="KW-0560">Oxidoreductase</keyword>
<evidence type="ECO:0000313" key="4">
    <source>
        <dbReference type="EMBL" id="EFX02248.1"/>
    </source>
</evidence>
<proteinExistence type="predicted"/>
<organism evidence="5">
    <name type="scientific">Grosmannia clavigera (strain kw1407 / UAMH 11150)</name>
    <name type="common">Blue stain fungus</name>
    <name type="synonym">Graphiocladiella clavigera</name>
    <dbReference type="NCBI Taxonomy" id="655863"/>
    <lineage>
        <taxon>Eukaryota</taxon>
        <taxon>Fungi</taxon>
        <taxon>Dikarya</taxon>
        <taxon>Ascomycota</taxon>
        <taxon>Pezizomycotina</taxon>
        <taxon>Sordariomycetes</taxon>
        <taxon>Sordariomycetidae</taxon>
        <taxon>Ophiostomatales</taxon>
        <taxon>Ophiostomataceae</taxon>
        <taxon>Leptographium</taxon>
    </lineage>
</organism>
<dbReference type="GO" id="GO:0016491">
    <property type="term" value="F:oxidoreductase activity"/>
    <property type="evidence" value="ECO:0007669"/>
    <property type="project" value="UniProtKB-KW"/>
</dbReference>
<dbReference type="Gene3D" id="3.40.50.720">
    <property type="entry name" value="NAD(P)-binding Rossmann-like Domain"/>
    <property type="match status" value="1"/>
</dbReference>
<dbReference type="SUPFAM" id="SSF51735">
    <property type="entry name" value="NAD(P)-binding Rossmann-fold domains"/>
    <property type="match status" value="1"/>
</dbReference>
<dbReference type="eggNOG" id="ENOG502QTQ8">
    <property type="taxonomic scope" value="Eukaryota"/>
</dbReference>
<evidence type="ECO:0000256" key="1">
    <source>
        <dbReference type="ARBA" id="ARBA00022857"/>
    </source>
</evidence>
<evidence type="ECO:0000256" key="2">
    <source>
        <dbReference type="ARBA" id="ARBA00023002"/>
    </source>
</evidence>
<dbReference type="AlphaFoldDB" id="F0XJB2"/>